<dbReference type="EMBL" id="CAJVPL010012558">
    <property type="protein sequence ID" value="CAG8686789.1"/>
    <property type="molecule type" value="Genomic_DNA"/>
</dbReference>
<keyword evidence="2" id="KW-1185">Reference proteome</keyword>
<accession>A0A9N9EP25</accession>
<gene>
    <name evidence="1" type="ORF">AGERDE_LOCUS12935</name>
</gene>
<feature type="non-terminal residue" evidence="1">
    <location>
        <position position="76"/>
    </location>
</feature>
<evidence type="ECO:0000313" key="1">
    <source>
        <dbReference type="EMBL" id="CAG8686789.1"/>
    </source>
</evidence>
<evidence type="ECO:0000313" key="2">
    <source>
        <dbReference type="Proteomes" id="UP000789831"/>
    </source>
</evidence>
<dbReference type="AlphaFoldDB" id="A0A9N9EP25"/>
<dbReference type="Proteomes" id="UP000789831">
    <property type="component" value="Unassembled WGS sequence"/>
</dbReference>
<comment type="caution">
    <text evidence="1">The sequence shown here is derived from an EMBL/GenBank/DDBJ whole genome shotgun (WGS) entry which is preliminary data.</text>
</comment>
<organism evidence="1 2">
    <name type="scientific">Ambispora gerdemannii</name>
    <dbReference type="NCBI Taxonomy" id="144530"/>
    <lineage>
        <taxon>Eukaryota</taxon>
        <taxon>Fungi</taxon>
        <taxon>Fungi incertae sedis</taxon>
        <taxon>Mucoromycota</taxon>
        <taxon>Glomeromycotina</taxon>
        <taxon>Glomeromycetes</taxon>
        <taxon>Archaeosporales</taxon>
        <taxon>Ambisporaceae</taxon>
        <taxon>Ambispora</taxon>
    </lineage>
</organism>
<reference evidence="1" key="1">
    <citation type="submission" date="2021-06" db="EMBL/GenBank/DDBJ databases">
        <authorList>
            <person name="Kallberg Y."/>
            <person name="Tangrot J."/>
            <person name="Rosling A."/>
        </authorList>
    </citation>
    <scope>NUCLEOTIDE SEQUENCE</scope>
    <source>
        <strain evidence="1">MT106</strain>
    </source>
</reference>
<protein>
    <submittedName>
        <fullName evidence="1">12509_t:CDS:1</fullName>
    </submittedName>
</protein>
<sequence length="76" mass="9019">MDQEANEFALFTFQFGRDHPEREMDLNELFQKYNEAKQVTQLRGGVEVKEFDHDYTTVLKSAFKNALVKPREDYVD</sequence>
<name>A0A9N9EP25_9GLOM</name>
<proteinExistence type="predicted"/>